<feature type="transmembrane region" description="Helical" evidence="5">
    <location>
        <begin position="244"/>
        <end position="261"/>
    </location>
</feature>
<evidence type="ECO:0000259" key="6">
    <source>
        <dbReference type="Pfam" id="PF00892"/>
    </source>
</evidence>
<dbReference type="Pfam" id="PF00892">
    <property type="entry name" value="EamA"/>
    <property type="match status" value="2"/>
</dbReference>
<name>A0A3B0ZGK1_9ZZZZ</name>
<organism evidence="7">
    <name type="scientific">hydrothermal vent metagenome</name>
    <dbReference type="NCBI Taxonomy" id="652676"/>
    <lineage>
        <taxon>unclassified sequences</taxon>
        <taxon>metagenomes</taxon>
        <taxon>ecological metagenomes</taxon>
    </lineage>
</organism>
<keyword evidence="3 5" id="KW-1133">Transmembrane helix</keyword>
<feature type="transmembrane region" description="Helical" evidence="5">
    <location>
        <begin position="154"/>
        <end position="175"/>
    </location>
</feature>
<feature type="transmembrane region" description="Helical" evidence="5">
    <location>
        <begin position="187"/>
        <end position="207"/>
    </location>
</feature>
<feature type="transmembrane region" description="Helical" evidence="5">
    <location>
        <begin position="12"/>
        <end position="30"/>
    </location>
</feature>
<feature type="transmembrane region" description="Helical" evidence="5">
    <location>
        <begin position="267"/>
        <end position="287"/>
    </location>
</feature>
<evidence type="ECO:0000256" key="5">
    <source>
        <dbReference type="SAM" id="Phobius"/>
    </source>
</evidence>
<evidence type="ECO:0000256" key="3">
    <source>
        <dbReference type="ARBA" id="ARBA00022989"/>
    </source>
</evidence>
<feature type="transmembrane region" description="Helical" evidence="5">
    <location>
        <begin position="77"/>
        <end position="95"/>
    </location>
</feature>
<dbReference type="GO" id="GO:0016020">
    <property type="term" value="C:membrane"/>
    <property type="evidence" value="ECO:0007669"/>
    <property type="project" value="UniProtKB-SubCell"/>
</dbReference>
<feature type="domain" description="EamA" evidence="6">
    <location>
        <begin position="11"/>
        <end position="144"/>
    </location>
</feature>
<dbReference type="Gene3D" id="1.10.3730.20">
    <property type="match status" value="1"/>
</dbReference>
<evidence type="ECO:0000256" key="1">
    <source>
        <dbReference type="ARBA" id="ARBA00004141"/>
    </source>
</evidence>
<keyword evidence="2 5" id="KW-0812">Transmembrane</keyword>
<feature type="domain" description="EamA" evidence="6">
    <location>
        <begin position="154"/>
        <end position="279"/>
    </location>
</feature>
<dbReference type="InterPro" id="IPR000620">
    <property type="entry name" value="EamA_dom"/>
</dbReference>
<evidence type="ECO:0000256" key="4">
    <source>
        <dbReference type="ARBA" id="ARBA00023136"/>
    </source>
</evidence>
<protein>
    <recommendedName>
        <fullName evidence="6">EamA domain-containing protein</fullName>
    </recommendedName>
</protein>
<dbReference type="PANTHER" id="PTHR22911">
    <property type="entry name" value="ACYL-MALONYL CONDENSING ENZYME-RELATED"/>
    <property type="match status" value="1"/>
</dbReference>
<dbReference type="AlphaFoldDB" id="A0A3B0ZGK1"/>
<dbReference type="SUPFAM" id="SSF103481">
    <property type="entry name" value="Multidrug resistance efflux transporter EmrE"/>
    <property type="match status" value="2"/>
</dbReference>
<accession>A0A3B0ZGK1</accession>
<evidence type="ECO:0000256" key="2">
    <source>
        <dbReference type="ARBA" id="ARBA00022692"/>
    </source>
</evidence>
<keyword evidence="4 5" id="KW-0472">Membrane</keyword>
<sequence length="291" mass="31860">MNQISPSQEVRGVYLASIGFSLFALGDAVFKYLSTYYSISFLLFFNATFGMSVLLLASPWLGGLKATLQTSQLKLHLLRSILILIQLSLVVYGLSQMPMTKTYAIVFTAPLIATLLAIPLLKDPVNSKQWLAIAAGFVGVLVILRPGFIPLDLAALGVLIAALFFSLANIIVRFMRNTANTILSWVFYQNMLILFVTGCLLNTDIIMPPAEHLALFAFLGICSSSGAIFITKAFLCSSVATASSLHYIQMLWAAFLGYFIFHDDVDIWTMAGSVIIICSGIYLLQLAKKSE</sequence>
<feature type="transmembrane region" description="Helical" evidence="5">
    <location>
        <begin position="36"/>
        <end position="57"/>
    </location>
</feature>
<dbReference type="InterPro" id="IPR037185">
    <property type="entry name" value="EmrE-like"/>
</dbReference>
<dbReference type="EMBL" id="UOFO01000119">
    <property type="protein sequence ID" value="VAW87353.1"/>
    <property type="molecule type" value="Genomic_DNA"/>
</dbReference>
<feature type="transmembrane region" description="Helical" evidence="5">
    <location>
        <begin position="101"/>
        <end position="121"/>
    </location>
</feature>
<dbReference type="PANTHER" id="PTHR22911:SF6">
    <property type="entry name" value="SOLUTE CARRIER FAMILY 35 MEMBER G1"/>
    <property type="match status" value="1"/>
</dbReference>
<feature type="transmembrane region" description="Helical" evidence="5">
    <location>
        <begin position="130"/>
        <end position="148"/>
    </location>
</feature>
<gene>
    <name evidence="7" type="ORF">MNBD_GAMMA16-280</name>
</gene>
<reference evidence="7" key="1">
    <citation type="submission" date="2018-06" db="EMBL/GenBank/DDBJ databases">
        <authorList>
            <person name="Zhirakovskaya E."/>
        </authorList>
    </citation>
    <scope>NUCLEOTIDE SEQUENCE</scope>
</reference>
<feature type="transmembrane region" description="Helical" evidence="5">
    <location>
        <begin position="213"/>
        <end position="235"/>
    </location>
</feature>
<comment type="subcellular location">
    <subcellularLocation>
        <location evidence="1">Membrane</location>
        <topology evidence="1">Multi-pass membrane protein</topology>
    </subcellularLocation>
</comment>
<evidence type="ECO:0000313" key="7">
    <source>
        <dbReference type="EMBL" id="VAW87353.1"/>
    </source>
</evidence>
<proteinExistence type="predicted"/>